<dbReference type="OrthoDB" id="511315at2759"/>
<proteinExistence type="predicted"/>
<dbReference type="AlphaFoldDB" id="S8DPL1"/>
<name>S8DPL1_9LAMI</name>
<dbReference type="PANTHER" id="PTHR35754:SF2">
    <property type="entry name" value="ATP SYNTHASE SUBUNIT B"/>
    <property type="match status" value="1"/>
</dbReference>
<keyword evidence="2" id="KW-1185">Reference proteome</keyword>
<evidence type="ECO:0000313" key="2">
    <source>
        <dbReference type="Proteomes" id="UP000015453"/>
    </source>
</evidence>
<organism evidence="1 2">
    <name type="scientific">Genlisea aurea</name>
    <dbReference type="NCBI Taxonomy" id="192259"/>
    <lineage>
        <taxon>Eukaryota</taxon>
        <taxon>Viridiplantae</taxon>
        <taxon>Streptophyta</taxon>
        <taxon>Embryophyta</taxon>
        <taxon>Tracheophyta</taxon>
        <taxon>Spermatophyta</taxon>
        <taxon>Magnoliopsida</taxon>
        <taxon>eudicotyledons</taxon>
        <taxon>Gunneridae</taxon>
        <taxon>Pentapetalae</taxon>
        <taxon>asterids</taxon>
        <taxon>lamiids</taxon>
        <taxon>Lamiales</taxon>
        <taxon>Lentibulariaceae</taxon>
        <taxon>Genlisea</taxon>
    </lineage>
</organism>
<accession>S8DPL1</accession>
<dbReference type="EMBL" id="AUSU01004481">
    <property type="protein sequence ID" value="EPS65008.1"/>
    <property type="molecule type" value="Genomic_DNA"/>
</dbReference>
<dbReference type="PANTHER" id="PTHR35754">
    <property type="entry name" value="ATP SYNTHASE SUBUNIT B"/>
    <property type="match status" value="1"/>
</dbReference>
<feature type="non-terminal residue" evidence="1">
    <location>
        <position position="1"/>
    </location>
</feature>
<protein>
    <submittedName>
        <fullName evidence="1">Uncharacterized protein</fullName>
    </submittedName>
</protein>
<evidence type="ECO:0000313" key="1">
    <source>
        <dbReference type="EMBL" id="EPS65008.1"/>
    </source>
</evidence>
<reference evidence="1 2" key="1">
    <citation type="journal article" date="2013" name="BMC Genomics">
        <title>The miniature genome of a carnivorous plant Genlisea aurea contains a low number of genes and short non-coding sequences.</title>
        <authorList>
            <person name="Leushkin E.V."/>
            <person name="Sutormin R.A."/>
            <person name="Nabieva E.R."/>
            <person name="Penin A.A."/>
            <person name="Kondrashov A.S."/>
            <person name="Logacheva M.D."/>
        </authorList>
    </citation>
    <scope>NUCLEOTIDE SEQUENCE [LARGE SCALE GENOMIC DNA]</scope>
</reference>
<feature type="non-terminal residue" evidence="1">
    <location>
        <position position="217"/>
    </location>
</feature>
<gene>
    <name evidence="1" type="ORF">M569_09772</name>
</gene>
<sequence length="217" mass="25470">SKDEAVVSMNSMLRSNSTLEDFCRSYFMFHDLDINQPREIFRFLPILSFTESYIYQLDGLNEELVLSPGMMEEHGTNVCTKMMWKEPFKPLVAVLESSGLLTERIEKEFECGEEYWALERKLCSSLVNNKEISIQDAKRAIHLKSFDYRVLNLILYRLRGEEVNEVHMEFLSISELLVEVSDDLFIEMDDVLKNNFNILRMFVKYYGPSDAPIMMVR</sequence>
<comment type="caution">
    <text evidence="1">The sequence shown here is derived from an EMBL/GenBank/DDBJ whole genome shotgun (WGS) entry which is preliminary data.</text>
</comment>
<dbReference type="Proteomes" id="UP000015453">
    <property type="component" value="Unassembled WGS sequence"/>
</dbReference>